<gene>
    <name evidence="7" type="ORF">ETSY2_41440</name>
</gene>
<keyword evidence="3" id="KW-0560">Oxidoreductase</keyword>
<dbReference type="Proteomes" id="UP000019140">
    <property type="component" value="Unassembled WGS sequence"/>
</dbReference>
<dbReference type="InterPro" id="IPR017941">
    <property type="entry name" value="Rieske_2Fe-2S"/>
</dbReference>
<evidence type="ECO:0000259" key="6">
    <source>
        <dbReference type="PROSITE" id="PS51296"/>
    </source>
</evidence>
<dbReference type="Pfam" id="PF00355">
    <property type="entry name" value="Rieske"/>
    <property type="match status" value="1"/>
</dbReference>
<evidence type="ECO:0000313" key="8">
    <source>
        <dbReference type="Proteomes" id="UP000019140"/>
    </source>
</evidence>
<dbReference type="InterPro" id="IPR045623">
    <property type="entry name" value="LigXa_C"/>
</dbReference>
<dbReference type="InterPro" id="IPR050584">
    <property type="entry name" value="Cholesterol_7-desaturase"/>
</dbReference>
<dbReference type="GO" id="GO:0016491">
    <property type="term" value="F:oxidoreductase activity"/>
    <property type="evidence" value="ECO:0007669"/>
    <property type="project" value="UniProtKB-KW"/>
</dbReference>
<dbReference type="CDD" id="cd03479">
    <property type="entry name" value="Rieske_RO_Alpha_PhDO_like"/>
    <property type="match status" value="1"/>
</dbReference>
<dbReference type="Pfam" id="PF19301">
    <property type="entry name" value="LigXa_C"/>
    <property type="match status" value="1"/>
</dbReference>
<dbReference type="Gene3D" id="3.90.380.10">
    <property type="entry name" value="Naphthalene 1,2-dioxygenase Alpha Subunit, Chain A, domain 1"/>
    <property type="match status" value="1"/>
</dbReference>
<dbReference type="PATRIC" id="fig|1429439.4.peg.6965"/>
<organism evidence="7 8">
    <name type="scientific">Candidatus Entotheonella gemina</name>
    <dbReference type="NCBI Taxonomy" id="1429439"/>
    <lineage>
        <taxon>Bacteria</taxon>
        <taxon>Pseudomonadati</taxon>
        <taxon>Nitrospinota/Tectimicrobiota group</taxon>
        <taxon>Candidatus Tectimicrobiota</taxon>
        <taxon>Candidatus Entotheonellia</taxon>
        <taxon>Candidatus Entotheonellales</taxon>
        <taxon>Candidatus Entotheonellaceae</taxon>
        <taxon>Candidatus Entotheonella</taxon>
    </lineage>
</organism>
<name>W4LM29_9BACT</name>
<evidence type="ECO:0000256" key="4">
    <source>
        <dbReference type="ARBA" id="ARBA00023004"/>
    </source>
</evidence>
<dbReference type="InterPro" id="IPR036922">
    <property type="entry name" value="Rieske_2Fe-2S_sf"/>
</dbReference>
<keyword evidence="1" id="KW-0001">2Fe-2S</keyword>
<keyword evidence="5" id="KW-0411">Iron-sulfur</keyword>
<proteinExistence type="predicted"/>
<dbReference type="PANTHER" id="PTHR21266">
    <property type="entry name" value="IRON-SULFUR DOMAIN CONTAINING PROTEIN"/>
    <property type="match status" value="1"/>
</dbReference>
<comment type="caution">
    <text evidence="7">The sequence shown here is derived from an EMBL/GenBank/DDBJ whole genome shotgun (WGS) entry which is preliminary data.</text>
</comment>
<dbReference type="EMBL" id="AZHX01001869">
    <property type="protein sequence ID" value="ETW99158.1"/>
    <property type="molecule type" value="Genomic_DNA"/>
</dbReference>
<dbReference type="GO" id="GO:0046872">
    <property type="term" value="F:metal ion binding"/>
    <property type="evidence" value="ECO:0007669"/>
    <property type="project" value="UniProtKB-KW"/>
</dbReference>
<dbReference type="SUPFAM" id="SSF50022">
    <property type="entry name" value="ISP domain"/>
    <property type="match status" value="1"/>
</dbReference>
<dbReference type="SUPFAM" id="SSF55961">
    <property type="entry name" value="Bet v1-like"/>
    <property type="match status" value="1"/>
</dbReference>
<dbReference type="Gene3D" id="2.102.10.10">
    <property type="entry name" value="Rieske [2Fe-2S] iron-sulphur domain"/>
    <property type="match status" value="1"/>
</dbReference>
<evidence type="ECO:0000256" key="1">
    <source>
        <dbReference type="ARBA" id="ARBA00022714"/>
    </source>
</evidence>
<evidence type="ECO:0000256" key="2">
    <source>
        <dbReference type="ARBA" id="ARBA00022723"/>
    </source>
</evidence>
<keyword evidence="4" id="KW-0408">Iron</keyword>
<keyword evidence="8" id="KW-1185">Reference proteome</keyword>
<dbReference type="GO" id="GO:0051537">
    <property type="term" value="F:2 iron, 2 sulfur cluster binding"/>
    <property type="evidence" value="ECO:0007669"/>
    <property type="project" value="UniProtKB-KW"/>
</dbReference>
<dbReference type="PROSITE" id="PS51296">
    <property type="entry name" value="RIESKE"/>
    <property type="match status" value="1"/>
</dbReference>
<feature type="domain" description="Rieske" evidence="6">
    <location>
        <begin position="27"/>
        <end position="134"/>
    </location>
</feature>
<reference evidence="7 8" key="1">
    <citation type="journal article" date="2014" name="Nature">
        <title>An environmental bacterial taxon with a large and distinct metabolic repertoire.</title>
        <authorList>
            <person name="Wilson M.C."/>
            <person name="Mori T."/>
            <person name="Ruckert C."/>
            <person name="Uria A.R."/>
            <person name="Helf M.J."/>
            <person name="Takada K."/>
            <person name="Gernert C."/>
            <person name="Steffens U.A."/>
            <person name="Heycke N."/>
            <person name="Schmitt S."/>
            <person name="Rinke C."/>
            <person name="Helfrich E.J."/>
            <person name="Brachmann A.O."/>
            <person name="Gurgui C."/>
            <person name="Wakimoto T."/>
            <person name="Kracht M."/>
            <person name="Crusemann M."/>
            <person name="Hentschel U."/>
            <person name="Abe I."/>
            <person name="Matsunaga S."/>
            <person name="Kalinowski J."/>
            <person name="Takeyama H."/>
            <person name="Piel J."/>
        </authorList>
    </citation>
    <scope>NUCLEOTIDE SEQUENCE [LARGE SCALE GENOMIC DNA]</scope>
    <source>
        <strain evidence="8">TSY2</strain>
    </source>
</reference>
<evidence type="ECO:0000256" key="5">
    <source>
        <dbReference type="ARBA" id="ARBA00023014"/>
    </source>
</evidence>
<evidence type="ECO:0000256" key="3">
    <source>
        <dbReference type="ARBA" id="ARBA00023002"/>
    </source>
</evidence>
<sequence length="426" mass="48209">MLSAEDNELLCRVGAGTPMGEFLRRFWIPALKSSDLPAPDGDPVELRLLGEDLVAFRDTTGQVGVLQARCPHRQAPLFYGRNEACGLRCIYHGWKFDVAGTCVDMPSEPPESNFKDKVPPIGYPVQETSDIVWVYLGPRDKQPALPELEWARVPSEHRYLVKYNQACNYVQAIEGDLDSSHIGFLHMDFEALRHPKTPEARWRAQDLAPRWIVEPTDYGLMLAAQRNAEPDTFYWRINHYYFPWYTTIAGPLDQSRGHGHIWIPVDDIHTEVWCVTWAPNEPLTEEEKFNILSGPNPHIASLDPATGKLRAKKENHFLQDREAQRTTSFTGIRGVREQDTAVVEGMGAIVDRTKEHLGTSDLAIIGMRRQLLNGANALLQGVEPAAATRGELYHPRAWSAVLPRDRAERFLFLEDPEVQKLMATLV</sequence>
<dbReference type="HOGENOM" id="CLU_039484_2_1_7"/>
<accession>W4LM29</accession>
<protein>
    <recommendedName>
        <fullName evidence="6">Rieske domain-containing protein</fullName>
    </recommendedName>
</protein>
<dbReference type="AlphaFoldDB" id="W4LM29"/>
<dbReference type="PANTHER" id="PTHR21266:SF59">
    <property type="entry name" value="BLR4922 PROTEIN"/>
    <property type="match status" value="1"/>
</dbReference>
<keyword evidence="2" id="KW-0479">Metal-binding</keyword>
<evidence type="ECO:0000313" key="7">
    <source>
        <dbReference type="EMBL" id="ETW99158.1"/>
    </source>
</evidence>